<dbReference type="PANTHER" id="PTHR46279">
    <property type="entry name" value="RING/U-BOX SUPERFAMILY PROTEIN"/>
    <property type="match status" value="1"/>
</dbReference>
<keyword evidence="11" id="KW-0862">Zinc</keyword>
<gene>
    <name evidence="19" type="ORF">KIW84_025437</name>
</gene>
<feature type="transmembrane region" description="Helical" evidence="16">
    <location>
        <begin position="266"/>
        <end position="288"/>
    </location>
</feature>
<comment type="pathway">
    <text evidence="3">Protein modification; protein ubiquitination.</text>
</comment>
<evidence type="ECO:0000256" key="3">
    <source>
        <dbReference type="ARBA" id="ARBA00004906"/>
    </source>
</evidence>
<keyword evidence="13 16" id="KW-0472">Membrane</keyword>
<dbReference type="GO" id="GO:0016020">
    <property type="term" value="C:membrane"/>
    <property type="evidence" value="ECO:0007669"/>
    <property type="project" value="UniProtKB-SubCell"/>
</dbReference>
<evidence type="ECO:0000256" key="6">
    <source>
        <dbReference type="ARBA" id="ARBA00022692"/>
    </source>
</evidence>
<evidence type="ECO:0000313" key="19">
    <source>
        <dbReference type="EMBL" id="KAI5440077.1"/>
    </source>
</evidence>
<comment type="caution">
    <text evidence="19">The sequence shown here is derived from an EMBL/GenBank/DDBJ whole genome shotgun (WGS) entry which is preliminary data.</text>
</comment>
<dbReference type="GO" id="GO:0061630">
    <property type="term" value="F:ubiquitin protein ligase activity"/>
    <property type="evidence" value="ECO:0007669"/>
    <property type="project" value="UniProtKB-EC"/>
</dbReference>
<feature type="signal peptide" evidence="17">
    <location>
        <begin position="1"/>
        <end position="27"/>
    </location>
</feature>
<evidence type="ECO:0000256" key="10">
    <source>
        <dbReference type="ARBA" id="ARBA00022786"/>
    </source>
</evidence>
<keyword evidence="20" id="KW-1185">Reference proteome</keyword>
<keyword evidence="10" id="KW-0833">Ubl conjugation pathway</keyword>
<evidence type="ECO:0000256" key="7">
    <source>
        <dbReference type="ARBA" id="ARBA00022723"/>
    </source>
</evidence>
<evidence type="ECO:0000256" key="12">
    <source>
        <dbReference type="ARBA" id="ARBA00022989"/>
    </source>
</evidence>
<evidence type="ECO:0000313" key="20">
    <source>
        <dbReference type="Proteomes" id="UP001058974"/>
    </source>
</evidence>
<keyword evidence="9 15" id="KW-0863">Zinc-finger</keyword>
<organism evidence="19 20">
    <name type="scientific">Pisum sativum</name>
    <name type="common">Garden pea</name>
    <name type="synonym">Lathyrus oleraceus</name>
    <dbReference type="NCBI Taxonomy" id="3888"/>
    <lineage>
        <taxon>Eukaryota</taxon>
        <taxon>Viridiplantae</taxon>
        <taxon>Streptophyta</taxon>
        <taxon>Embryophyta</taxon>
        <taxon>Tracheophyta</taxon>
        <taxon>Spermatophyta</taxon>
        <taxon>Magnoliopsida</taxon>
        <taxon>eudicotyledons</taxon>
        <taxon>Gunneridae</taxon>
        <taxon>Pentapetalae</taxon>
        <taxon>rosids</taxon>
        <taxon>fabids</taxon>
        <taxon>Fabales</taxon>
        <taxon>Fabaceae</taxon>
        <taxon>Papilionoideae</taxon>
        <taxon>50 kb inversion clade</taxon>
        <taxon>NPAAA clade</taxon>
        <taxon>Hologalegina</taxon>
        <taxon>IRL clade</taxon>
        <taxon>Fabeae</taxon>
        <taxon>Lathyrus</taxon>
    </lineage>
</organism>
<dbReference type="EC" id="2.3.2.27" evidence="4"/>
<evidence type="ECO:0000256" key="9">
    <source>
        <dbReference type="ARBA" id="ARBA00022771"/>
    </source>
</evidence>
<dbReference type="Pfam" id="PF13639">
    <property type="entry name" value="zf-RING_2"/>
    <property type="match status" value="1"/>
</dbReference>
<keyword evidence="8 17" id="KW-0732">Signal</keyword>
<dbReference type="PANTHER" id="PTHR46279:SF31">
    <property type="entry name" value="RING-H2 FINGER PROTEIN ATL20-LIKE ISOFORM X1"/>
    <property type="match status" value="1"/>
</dbReference>
<dbReference type="SMART" id="SM00184">
    <property type="entry name" value="RING"/>
    <property type="match status" value="1"/>
</dbReference>
<dbReference type="SUPFAM" id="SSF57850">
    <property type="entry name" value="RING/U-box"/>
    <property type="match status" value="1"/>
</dbReference>
<feature type="chain" id="PRO_5039446466" description="RING-type E3 ubiquitin transferase" evidence="17">
    <location>
        <begin position="28"/>
        <end position="393"/>
    </location>
</feature>
<keyword evidence="6 16" id="KW-0812">Transmembrane</keyword>
<protein>
    <recommendedName>
        <fullName evidence="4">RING-type E3 ubiquitin transferase</fullName>
        <ecNumber evidence="4">2.3.2.27</ecNumber>
    </recommendedName>
</protein>
<dbReference type="GO" id="GO:0008270">
    <property type="term" value="F:zinc ion binding"/>
    <property type="evidence" value="ECO:0007669"/>
    <property type="project" value="UniProtKB-KW"/>
</dbReference>
<keyword evidence="12 16" id="KW-1133">Transmembrane helix</keyword>
<dbReference type="CDD" id="cd16461">
    <property type="entry name" value="RING-H2_EL5-like"/>
    <property type="match status" value="1"/>
</dbReference>
<keyword evidence="5" id="KW-0808">Transferase</keyword>
<dbReference type="Pfam" id="PF13947">
    <property type="entry name" value="GUB_WAK_bind"/>
    <property type="match status" value="1"/>
</dbReference>
<evidence type="ECO:0000256" key="14">
    <source>
        <dbReference type="ARBA" id="ARBA00024209"/>
    </source>
</evidence>
<dbReference type="PROSITE" id="PS50089">
    <property type="entry name" value="ZF_RING_2"/>
    <property type="match status" value="1"/>
</dbReference>
<name>A0A9D5B8Z0_PEA</name>
<comment type="subcellular location">
    <subcellularLocation>
        <location evidence="2">Membrane</location>
        <topology evidence="2">Single-pass membrane protein</topology>
    </subcellularLocation>
</comment>
<evidence type="ECO:0000256" key="1">
    <source>
        <dbReference type="ARBA" id="ARBA00000900"/>
    </source>
</evidence>
<evidence type="ECO:0000256" key="8">
    <source>
        <dbReference type="ARBA" id="ARBA00022729"/>
    </source>
</evidence>
<dbReference type="InterPro" id="IPR013083">
    <property type="entry name" value="Znf_RING/FYVE/PHD"/>
</dbReference>
<evidence type="ECO:0000259" key="18">
    <source>
        <dbReference type="PROSITE" id="PS50089"/>
    </source>
</evidence>
<dbReference type="InterPro" id="IPR025287">
    <property type="entry name" value="WAK_GUB"/>
</dbReference>
<dbReference type="InterPro" id="IPR046948">
    <property type="entry name" value="ATL20-22-like"/>
</dbReference>
<dbReference type="Gene3D" id="3.30.40.10">
    <property type="entry name" value="Zinc/RING finger domain, C3HC4 (zinc finger)"/>
    <property type="match status" value="1"/>
</dbReference>
<proteinExistence type="inferred from homology"/>
<dbReference type="AlphaFoldDB" id="A0A9D5B8Z0"/>
<evidence type="ECO:0000256" key="4">
    <source>
        <dbReference type="ARBA" id="ARBA00012483"/>
    </source>
</evidence>
<evidence type="ECO:0000256" key="5">
    <source>
        <dbReference type="ARBA" id="ARBA00022679"/>
    </source>
</evidence>
<dbReference type="Proteomes" id="UP001058974">
    <property type="component" value="Chromosome 2"/>
</dbReference>
<evidence type="ECO:0000256" key="16">
    <source>
        <dbReference type="SAM" id="Phobius"/>
    </source>
</evidence>
<evidence type="ECO:0000256" key="17">
    <source>
        <dbReference type="SAM" id="SignalP"/>
    </source>
</evidence>
<dbReference type="GO" id="GO:0030247">
    <property type="term" value="F:polysaccharide binding"/>
    <property type="evidence" value="ECO:0007669"/>
    <property type="project" value="InterPro"/>
</dbReference>
<sequence length="393" mass="45432">TISYLMSTLKFSFIFFIFLFLFHSSTQLCVKKYCGNPNLGLHFEFPFILREEDQINYNESDRCGYPGFEVHCNNNKQAMLKLSNDREFEVKSISLEIQRIWVKGPNDCPPQRFIENININDDSPFAWDNTFHSHYEDVTFLNCSTNSGKEPNPVIDELPTIPCMSNANYSIMYTLQPSLVNSLNSSCREIGFARVPVKDNSQQALVIMDGLYSDLMLRWNTPSCGCEPDRFCGFLTDTGLEVTCYSYALNFPAGNPPSQRHKKFNFFPVLFGVLGVLFFMWWVSLSICKDRQENHIQQRQTITNMEPINREPPWFMFGLDRSRIEQYPKIQLSESGQLPRSIDNVCSICLSEYKPTETLRSIPQCNHHFHVDCIDVWLKMNATCPLCRNLPGL</sequence>
<comment type="similarity">
    <text evidence="14">Belongs to the RING-type zinc finger family. ATL subfamily.</text>
</comment>
<dbReference type="EMBL" id="JAMSHJ010000002">
    <property type="protein sequence ID" value="KAI5440077.1"/>
    <property type="molecule type" value="Genomic_DNA"/>
</dbReference>
<keyword evidence="7" id="KW-0479">Metal-binding</keyword>
<evidence type="ECO:0000256" key="11">
    <source>
        <dbReference type="ARBA" id="ARBA00022833"/>
    </source>
</evidence>
<evidence type="ECO:0000256" key="13">
    <source>
        <dbReference type="ARBA" id="ARBA00023136"/>
    </source>
</evidence>
<evidence type="ECO:0000256" key="15">
    <source>
        <dbReference type="PROSITE-ProRule" id="PRU00175"/>
    </source>
</evidence>
<reference evidence="19 20" key="1">
    <citation type="journal article" date="2022" name="Nat. Genet.">
        <title>Improved pea reference genome and pan-genome highlight genomic features and evolutionary characteristics.</title>
        <authorList>
            <person name="Yang T."/>
            <person name="Liu R."/>
            <person name="Luo Y."/>
            <person name="Hu S."/>
            <person name="Wang D."/>
            <person name="Wang C."/>
            <person name="Pandey M.K."/>
            <person name="Ge S."/>
            <person name="Xu Q."/>
            <person name="Li N."/>
            <person name="Li G."/>
            <person name="Huang Y."/>
            <person name="Saxena R.K."/>
            <person name="Ji Y."/>
            <person name="Li M."/>
            <person name="Yan X."/>
            <person name="He Y."/>
            <person name="Liu Y."/>
            <person name="Wang X."/>
            <person name="Xiang C."/>
            <person name="Varshney R.K."/>
            <person name="Ding H."/>
            <person name="Gao S."/>
            <person name="Zong X."/>
        </authorList>
    </citation>
    <scope>NUCLEOTIDE SEQUENCE [LARGE SCALE GENOMIC DNA]</scope>
    <source>
        <strain evidence="19 20">cv. Zhongwan 6</strain>
    </source>
</reference>
<feature type="non-terminal residue" evidence="19">
    <location>
        <position position="1"/>
    </location>
</feature>
<feature type="domain" description="RING-type" evidence="18">
    <location>
        <begin position="346"/>
        <end position="388"/>
    </location>
</feature>
<accession>A0A9D5B8Z0</accession>
<dbReference type="Gramene" id="Psat02G0543700-T1">
    <property type="protein sequence ID" value="KAI5440077.1"/>
    <property type="gene ID" value="KIW84_025437"/>
</dbReference>
<comment type="catalytic activity">
    <reaction evidence="1">
        <text>S-ubiquitinyl-[E2 ubiquitin-conjugating enzyme]-L-cysteine + [acceptor protein]-L-lysine = [E2 ubiquitin-conjugating enzyme]-L-cysteine + N(6)-ubiquitinyl-[acceptor protein]-L-lysine.</text>
        <dbReference type="EC" id="2.3.2.27"/>
    </reaction>
</comment>
<dbReference type="InterPro" id="IPR001841">
    <property type="entry name" value="Znf_RING"/>
</dbReference>
<evidence type="ECO:0000256" key="2">
    <source>
        <dbReference type="ARBA" id="ARBA00004167"/>
    </source>
</evidence>